<proteinExistence type="predicted"/>
<protein>
    <submittedName>
        <fullName evidence="1">Uncharacterized protein</fullName>
    </submittedName>
</protein>
<sequence length="48" mass="5708">MLSKILGLFSTHDEDINVFDEFGEKEEFFEQIANEGEEYLDPWLDGFY</sequence>
<dbReference type="Proteomes" id="UP001519328">
    <property type="component" value="Unassembled WGS sequence"/>
</dbReference>
<comment type="caution">
    <text evidence="1">The sequence shown here is derived from an EMBL/GenBank/DDBJ whole genome shotgun (WGS) entry which is preliminary data.</text>
</comment>
<accession>A0ABS4HHA5</accession>
<reference evidence="1 2" key="1">
    <citation type="submission" date="2021-03" db="EMBL/GenBank/DDBJ databases">
        <title>Genomic Encyclopedia of Type Strains, Phase IV (KMG-IV): sequencing the most valuable type-strain genomes for metagenomic binning, comparative biology and taxonomic classification.</title>
        <authorList>
            <person name="Goeker M."/>
        </authorList>
    </citation>
    <scope>NUCLEOTIDE SEQUENCE [LARGE SCALE GENOMIC DNA]</scope>
    <source>
        <strain evidence="1 2">DSM 21085</strain>
    </source>
</reference>
<organism evidence="1 2">
    <name type="scientific">Virgibacillus litoralis</name>
    <dbReference type="NCBI Taxonomy" id="578221"/>
    <lineage>
        <taxon>Bacteria</taxon>
        <taxon>Bacillati</taxon>
        <taxon>Bacillota</taxon>
        <taxon>Bacilli</taxon>
        <taxon>Bacillales</taxon>
        <taxon>Bacillaceae</taxon>
        <taxon>Virgibacillus</taxon>
    </lineage>
</organism>
<dbReference type="EMBL" id="JAGGKK010000020">
    <property type="protein sequence ID" value="MBP1950306.1"/>
    <property type="molecule type" value="Genomic_DNA"/>
</dbReference>
<evidence type="ECO:0000313" key="2">
    <source>
        <dbReference type="Proteomes" id="UP001519328"/>
    </source>
</evidence>
<evidence type="ECO:0000313" key="1">
    <source>
        <dbReference type="EMBL" id="MBP1950306.1"/>
    </source>
</evidence>
<keyword evidence="2" id="KW-1185">Reference proteome</keyword>
<name>A0ABS4HHA5_9BACI</name>
<dbReference type="RefSeq" id="WP_209481795.1">
    <property type="nucleotide sequence ID" value="NZ_JAGGKK010000020.1"/>
</dbReference>
<gene>
    <name evidence="1" type="ORF">J2Z82_003263</name>
</gene>